<dbReference type="PANTHER" id="PTHR45663">
    <property type="entry name" value="GEO12009P1"/>
    <property type="match status" value="1"/>
</dbReference>
<evidence type="ECO:0000256" key="4">
    <source>
        <dbReference type="ARBA" id="ARBA00023157"/>
    </source>
</evidence>
<evidence type="ECO:0000313" key="10">
    <source>
        <dbReference type="EMBL" id="VFK55476.1"/>
    </source>
</evidence>
<evidence type="ECO:0000256" key="3">
    <source>
        <dbReference type="ARBA" id="ARBA00022982"/>
    </source>
</evidence>
<keyword evidence="2" id="KW-0813">Transport</keyword>
<comment type="similarity">
    <text evidence="1">Belongs to the thioredoxin family.</text>
</comment>
<organism evidence="10">
    <name type="scientific">Candidatus Kentrum sp. TUN</name>
    <dbReference type="NCBI Taxonomy" id="2126343"/>
    <lineage>
        <taxon>Bacteria</taxon>
        <taxon>Pseudomonadati</taxon>
        <taxon>Pseudomonadota</taxon>
        <taxon>Gammaproteobacteria</taxon>
        <taxon>Candidatus Kentrum</taxon>
    </lineage>
</organism>
<dbReference type="EMBL" id="CAADFY010000020">
    <property type="protein sequence ID" value="VFK53417.1"/>
    <property type="molecule type" value="Genomic_DNA"/>
</dbReference>
<evidence type="ECO:0000259" key="7">
    <source>
        <dbReference type="PROSITE" id="PS51352"/>
    </source>
</evidence>
<dbReference type="InterPro" id="IPR005746">
    <property type="entry name" value="Thioredoxin"/>
</dbReference>
<protein>
    <recommendedName>
        <fullName evidence="6">Thioredoxin</fullName>
    </recommendedName>
</protein>
<dbReference type="PROSITE" id="PS00194">
    <property type="entry name" value="THIOREDOXIN_1"/>
    <property type="match status" value="1"/>
</dbReference>
<dbReference type="InterPro" id="IPR013766">
    <property type="entry name" value="Thioredoxin_domain"/>
</dbReference>
<dbReference type="PRINTS" id="PR00421">
    <property type="entry name" value="THIOREDOXIN"/>
</dbReference>
<dbReference type="GO" id="GO:0015035">
    <property type="term" value="F:protein-disulfide reductase activity"/>
    <property type="evidence" value="ECO:0007669"/>
    <property type="project" value="UniProtKB-UniRule"/>
</dbReference>
<dbReference type="PROSITE" id="PS51352">
    <property type="entry name" value="THIOREDOXIN_2"/>
    <property type="match status" value="1"/>
</dbReference>
<dbReference type="SUPFAM" id="SSF52833">
    <property type="entry name" value="Thioredoxin-like"/>
    <property type="match status" value="1"/>
</dbReference>
<dbReference type="EMBL" id="CAADFX010000033">
    <property type="protein sequence ID" value="VFK55476.1"/>
    <property type="molecule type" value="Genomic_DNA"/>
</dbReference>
<evidence type="ECO:0000256" key="5">
    <source>
        <dbReference type="ARBA" id="ARBA00023284"/>
    </source>
</evidence>
<proteinExistence type="inferred from homology"/>
<evidence type="ECO:0000256" key="1">
    <source>
        <dbReference type="ARBA" id="ARBA00008987"/>
    </source>
</evidence>
<accession>A0A450ZNZ7</accession>
<evidence type="ECO:0000256" key="6">
    <source>
        <dbReference type="NCBIfam" id="TIGR01068"/>
    </source>
</evidence>
<dbReference type="Pfam" id="PF00085">
    <property type="entry name" value="Thioredoxin"/>
    <property type="match status" value="1"/>
</dbReference>
<dbReference type="AlphaFoldDB" id="A0A450ZNZ7"/>
<dbReference type="InterPro" id="IPR036249">
    <property type="entry name" value="Thioredoxin-like_sf"/>
</dbReference>
<dbReference type="EMBL" id="CAADFV010000021">
    <property type="protein sequence ID" value="VFK54401.1"/>
    <property type="molecule type" value="Genomic_DNA"/>
</dbReference>
<sequence length="161" mass="18101">MTASEFVFDVNEENFSEIVLEGSHRVPVLVDFWAAWCAPCKMLTPILTKLAKEFNGSFIVAKVNTDEQQQLASQYHIQSLPTVKVFRNEVVVSEFLGVQPESTIREILDRHVERKSDKVRAQAVALHEQGSSIEAIELPNDRISLDLARLFIGARTAYRGG</sequence>
<dbReference type="CDD" id="cd02956">
    <property type="entry name" value="ybbN"/>
    <property type="match status" value="1"/>
</dbReference>
<evidence type="ECO:0000256" key="2">
    <source>
        <dbReference type="ARBA" id="ARBA00022448"/>
    </source>
</evidence>
<keyword evidence="3" id="KW-0249">Electron transport</keyword>
<dbReference type="FunFam" id="3.40.30.10:FF:000001">
    <property type="entry name" value="Thioredoxin"/>
    <property type="match status" value="1"/>
</dbReference>
<dbReference type="PANTHER" id="PTHR45663:SF11">
    <property type="entry name" value="GEO12009P1"/>
    <property type="match status" value="1"/>
</dbReference>
<feature type="domain" description="Thioredoxin" evidence="7">
    <location>
        <begin position="1"/>
        <end position="113"/>
    </location>
</feature>
<name>A0A450ZNZ7_9GAMM</name>
<dbReference type="NCBIfam" id="TIGR01068">
    <property type="entry name" value="thioredoxin"/>
    <property type="match status" value="1"/>
</dbReference>
<keyword evidence="5" id="KW-0676">Redox-active center</keyword>
<evidence type="ECO:0000313" key="8">
    <source>
        <dbReference type="EMBL" id="VFK53417.1"/>
    </source>
</evidence>
<dbReference type="GO" id="GO:0005737">
    <property type="term" value="C:cytoplasm"/>
    <property type="evidence" value="ECO:0007669"/>
    <property type="project" value="TreeGrafter"/>
</dbReference>
<reference evidence="10" key="1">
    <citation type="submission" date="2019-02" db="EMBL/GenBank/DDBJ databases">
        <authorList>
            <person name="Gruber-Vodicka R. H."/>
            <person name="Seah K. B. B."/>
        </authorList>
    </citation>
    <scope>NUCLEOTIDE SEQUENCE</scope>
    <source>
        <strain evidence="10">BECK_BY1</strain>
        <strain evidence="9">BECK_BY2</strain>
        <strain evidence="8">BECK_BY3</strain>
    </source>
</reference>
<dbReference type="InterPro" id="IPR017937">
    <property type="entry name" value="Thioredoxin_CS"/>
</dbReference>
<evidence type="ECO:0000313" key="9">
    <source>
        <dbReference type="EMBL" id="VFK54401.1"/>
    </source>
</evidence>
<keyword evidence="4" id="KW-1015">Disulfide bond</keyword>
<dbReference type="Gene3D" id="3.40.30.10">
    <property type="entry name" value="Glutaredoxin"/>
    <property type="match status" value="1"/>
</dbReference>
<gene>
    <name evidence="10" type="ORF">BECKTUN1418D_GA0071000_10339</name>
    <name evidence="9" type="ORF">BECKTUN1418E_GA0071001_102116</name>
    <name evidence="8" type="ORF">BECKTUN1418F_GA0071002_102016</name>
</gene>